<feature type="domain" description="Centromere/kinetochore protein zw10 C-terminal" evidence="1">
    <location>
        <begin position="60"/>
        <end position="180"/>
    </location>
</feature>
<keyword evidence="4" id="KW-1185">Reference proteome</keyword>
<dbReference type="InterPro" id="IPR048343">
    <property type="entry name" value="ZW10_C"/>
</dbReference>
<dbReference type="PANTHER" id="PTHR12205:SF0">
    <property type="entry name" value="CENTROMERE_KINETOCHORE PROTEIN ZW10 HOMOLOG"/>
    <property type="match status" value="1"/>
</dbReference>
<evidence type="ECO:0000259" key="1">
    <source>
        <dbReference type="Pfam" id="PF20666"/>
    </source>
</evidence>
<dbReference type="Proteomes" id="UP000444721">
    <property type="component" value="Unassembled WGS sequence"/>
</dbReference>
<reference evidence="3 4" key="1">
    <citation type="journal article" date="2019" name="Sci. Rep.">
        <title>Nanopore sequencing improves the draft genome of the human pathogenic amoeba Naegleria fowleri.</title>
        <authorList>
            <person name="Liechti N."/>
            <person name="Schurch N."/>
            <person name="Bruggmann R."/>
            <person name="Wittwer M."/>
        </authorList>
    </citation>
    <scope>NUCLEOTIDE SEQUENCE [LARGE SCALE GENOMIC DNA]</scope>
    <source>
        <strain evidence="3 4">ATCC 30894</strain>
    </source>
</reference>
<dbReference type="InterPro" id="IPR046362">
    <property type="entry name" value="Zw10/DSL1_C_sf"/>
</dbReference>
<organism evidence="3 4">
    <name type="scientific">Naegleria fowleri</name>
    <name type="common">Brain eating amoeba</name>
    <dbReference type="NCBI Taxonomy" id="5763"/>
    <lineage>
        <taxon>Eukaryota</taxon>
        <taxon>Discoba</taxon>
        <taxon>Heterolobosea</taxon>
        <taxon>Tetramitia</taxon>
        <taxon>Eutetramitia</taxon>
        <taxon>Vahlkampfiidae</taxon>
        <taxon>Naegleria</taxon>
    </lineage>
</organism>
<dbReference type="EMBL" id="VFQX01000030">
    <property type="protein sequence ID" value="KAF0978228.1"/>
    <property type="molecule type" value="Genomic_DNA"/>
</dbReference>
<dbReference type="Gene3D" id="1.10.357.150">
    <property type="match status" value="1"/>
</dbReference>
<dbReference type="VEuPathDB" id="AmoebaDB:NfTy_056880"/>
<dbReference type="Pfam" id="PF22766">
    <property type="entry name" value="ZW10_C2"/>
    <property type="match status" value="1"/>
</dbReference>
<comment type="caution">
    <text evidence="3">The sequence shown here is derived from an EMBL/GenBank/DDBJ whole genome shotgun (WGS) entry which is preliminary data.</text>
</comment>
<gene>
    <name evidence="3" type="ORF">FDP41_002743</name>
</gene>
<evidence type="ECO:0000313" key="3">
    <source>
        <dbReference type="EMBL" id="KAF0978228.1"/>
    </source>
</evidence>
<proteinExistence type="predicted"/>
<name>A0A6A5BWK3_NAEFO</name>
<dbReference type="AlphaFoldDB" id="A0A6A5BWK3"/>
<dbReference type="Pfam" id="PF20666">
    <property type="entry name" value="ZW10_C"/>
    <property type="match status" value="1"/>
</dbReference>
<dbReference type="VEuPathDB" id="AmoebaDB:FDP41_002743"/>
<dbReference type="OrthoDB" id="534815at2759"/>
<dbReference type="GO" id="GO:1990423">
    <property type="term" value="C:RZZ complex"/>
    <property type="evidence" value="ECO:0007669"/>
    <property type="project" value="TreeGrafter"/>
</dbReference>
<evidence type="ECO:0000259" key="2">
    <source>
        <dbReference type="Pfam" id="PF22766"/>
    </source>
</evidence>
<accession>A0A6A5BWK3</accession>
<dbReference type="OMA" id="YSNMKQN"/>
<sequence>MSTLDSASSGSEAKRKDSQSGEVLLDWCRKLIESDEKKAFFYHVVEMKVMKRKGRTDSLFYFPPCTLSEGTMQIIEKINSYIEKSLDSGFTPQNAKYIRQLVILFKLLIPIKYGESLIQFPQFNMILYNDCYRIAHELDIISIKYYSNSTENLLSDAAATLRVFAEKERQALIKRQSTILHSYLSECKKFKDLYSNMKQNKKAMEKIINQLDTLKRLWCQVVDSSNGIILSSFGEILEPILKTMAFHIVGIADIGENESQDISTLMSFLIQWISENLSFENGEISKFIPSWMMFRAVKSVMAMSLLEILDDVNLCSSNRKLAGLPPSDLIKLVKALFQESDKRKEVINVISQKTIE</sequence>
<dbReference type="InterPro" id="IPR055148">
    <property type="entry name" value="ZW10_C_2"/>
</dbReference>
<feature type="domain" description="ZW10 C-terminal helical" evidence="2">
    <location>
        <begin position="202"/>
        <end position="348"/>
    </location>
</feature>
<evidence type="ECO:0000313" key="4">
    <source>
        <dbReference type="Proteomes" id="UP000444721"/>
    </source>
</evidence>
<dbReference type="GO" id="GO:0005737">
    <property type="term" value="C:cytoplasm"/>
    <property type="evidence" value="ECO:0007669"/>
    <property type="project" value="GOC"/>
</dbReference>
<dbReference type="VEuPathDB" id="AmoebaDB:NF0087140"/>
<dbReference type="PANTHER" id="PTHR12205">
    <property type="entry name" value="CENTROMERE/KINETOCHORE PROTEIN ZW10"/>
    <property type="match status" value="1"/>
</dbReference>
<dbReference type="GO" id="GO:0006888">
    <property type="term" value="P:endoplasmic reticulum to Golgi vesicle-mediated transport"/>
    <property type="evidence" value="ECO:0007669"/>
    <property type="project" value="TreeGrafter"/>
</dbReference>
<dbReference type="RefSeq" id="XP_044562941.1">
    <property type="nucleotide sequence ID" value="XM_044705971.1"/>
</dbReference>
<dbReference type="GO" id="GO:0007094">
    <property type="term" value="P:mitotic spindle assembly checkpoint signaling"/>
    <property type="evidence" value="ECO:0007669"/>
    <property type="project" value="TreeGrafter"/>
</dbReference>
<protein>
    <submittedName>
        <fullName evidence="3">Uncharacterized protein</fullName>
    </submittedName>
</protein>
<dbReference type="GeneID" id="68109961"/>